<gene>
    <name evidence="1" type="ORF">Glove_141g85</name>
</gene>
<dbReference type="STRING" id="1348612.A0A397IYN7"/>
<evidence type="ECO:0000313" key="1">
    <source>
        <dbReference type="EMBL" id="RHZ79712.1"/>
    </source>
</evidence>
<dbReference type="Proteomes" id="UP000266861">
    <property type="component" value="Unassembled WGS sequence"/>
</dbReference>
<accession>A0A397IYN7</accession>
<dbReference type="InterPro" id="IPR027417">
    <property type="entry name" value="P-loop_NTPase"/>
</dbReference>
<reference evidence="1 2" key="1">
    <citation type="submission" date="2018-08" db="EMBL/GenBank/DDBJ databases">
        <title>Genome and evolution of the arbuscular mycorrhizal fungus Diversispora epigaea (formerly Glomus versiforme) and its bacterial endosymbionts.</title>
        <authorList>
            <person name="Sun X."/>
            <person name="Fei Z."/>
            <person name="Harrison M."/>
        </authorList>
    </citation>
    <scope>NUCLEOTIDE SEQUENCE [LARGE SCALE GENOMIC DNA]</scope>
    <source>
        <strain evidence="1 2">IT104</strain>
    </source>
</reference>
<dbReference type="Gene3D" id="3.40.50.300">
    <property type="entry name" value="P-loop containing nucleotide triphosphate hydrolases"/>
    <property type="match status" value="1"/>
</dbReference>
<proteinExistence type="predicted"/>
<keyword evidence="2" id="KW-1185">Reference proteome</keyword>
<evidence type="ECO:0008006" key="3">
    <source>
        <dbReference type="Google" id="ProtNLM"/>
    </source>
</evidence>
<protein>
    <recommendedName>
        <fullName evidence="3">VWFA domain-containing protein</fullName>
    </recommendedName>
</protein>
<name>A0A397IYN7_9GLOM</name>
<dbReference type="EMBL" id="PQFF01000132">
    <property type="protein sequence ID" value="RHZ79712.1"/>
    <property type="molecule type" value="Genomic_DNA"/>
</dbReference>
<dbReference type="OrthoDB" id="2343366at2759"/>
<comment type="caution">
    <text evidence="1">The sequence shown here is derived from an EMBL/GenBank/DDBJ whole genome shotgun (WGS) entry which is preliminary data.</text>
</comment>
<evidence type="ECO:0000313" key="2">
    <source>
        <dbReference type="Proteomes" id="UP000266861"/>
    </source>
</evidence>
<organism evidence="1 2">
    <name type="scientific">Diversispora epigaea</name>
    <dbReference type="NCBI Taxonomy" id="1348612"/>
    <lineage>
        <taxon>Eukaryota</taxon>
        <taxon>Fungi</taxon>
        <taxon>Fungi incertae sedis</taxon>
        <taxon>Mucoromycota</taxon>
        <taxon>Glomeromycotina</taxon>
        <taxon>Glomeromycetes</taxon>
        <taxon>Diversisporales</taxon>
        <taxon>Diversisporaceae</taxon>
        <taxon>Diversispora</taxon>
    </lineage>
</organism>
<sequence>MSDYDVQDLCESIPGLYRMLDLCKGDGSNDRVDKIIISQSYVKKLCNDTISGSFKSISKVNYEKLNSCHIHLIGIYGRNSLIAKFLLNKKIIDEKIYKLLLMPYEDNSGIRPTSELRPGIYLLRLPSEKTNQKKKEFMAIHWSENECYKDKASSYCNENMTDLHRYLTKITEHQICLMDNYDLKNIDWKRYESIKSKSEDEINNKEICIDFKVKKNEQKENFEIFPGFEVYLKQSHQTDGHYEDVPLHPLIIESVSNPTLLTRQIIPKKTTTIIAEEKFNNTQFCDFFRTKLEGQQFGLEINSNLSIKKLEIIINGMKGLNKLDYSDILDLFENSKINKFLNKLLYENYSKFETKHSKEMSYVLNVEDISIKSSEIHEKFQTEIDKIDHDGFIELKRRYTFAQKHVKSRNSQEDDILFNLCIENIVLDKEVNLFNLVKKYSQKNDSDICDFISEIEAETISIPDNEFVNTIHNFNNQKIFNKFFEMYKEWRIHIFSSKLVKIVCYFIEKLYISNKTINIIDINETGAFFRNSNNFSVLYEIKENHPTKLLISLHEIQLNQSDKFEMKKDENFIPKPIFQCINSFEINREIYDFKQIARFNEKFLVFLWNKTNTKLELYFVDIQSILTAISIQKAFGKLYSENFMVTVNERKGLIAFYDIANGSLNVYSFNREQTEIYLQYKNIRLQQWYNNKIPDITHFLFIKNTDDLCFVERNGQARIYNLNNASFKPGKSQLPINTNLVLSTPDGTCFVAFTTEASTVEIYVNHIKAYVYFCEKSAKQAIKVIDIPFTNSTIDLFRFSLLNNQQIHLTTIDQQSGNFQSVLVKITHPKTSYQFEQVDKFSGQVKFEDACPFFVFGENTKFAQYVQKGDFIIIGDEKRVITQIKSDNELKIEDLFKSVEPEKFYNFKIKSRNFLNSLLDIYSMVFTKYAINNPIGKIDKSLTVFVALDIKNAYYYSEKFSEYFDKMWKKFKEETKKPIGHIKNFKASVIPYQHLDNIHDLSTDYLLGEWLIDFFCLIPIQIAVTRDNKFIPLRDGLSYSDNDYGSIGSVFKEISFGWYEAIFDHYSNLELKVISSMGEQSYGKSYLLNHCLGTTFDGSAMHCSEGVWMSLVKTSDILYVALYFEGSIKRSAQEETFLLFLNAALSDLVLFKSHFADTRDVTMFQRFQDSANYFGEDLDIFQARLCIVMKDVKVPDRNEIVEEFQNKFLKIVKEGKENNLITKLYGNEMSIILYLVFDGTDFYTNLDNFKEQLDDRKTIYKNARIFVEKIKILMAKLKVCDWGSIQATLLTMRTDELKKFMNNAISFGFEQKEKDPFYEHDDEEQTVKKLTNREDGLLITDYEILLSEIFDHVNSSVKLMPDTGLELLNDQKNFVQISSDIIKFFENNIYSRKSILESKWVDHLKAFFKFIIDRRIARVNEWLTKNISRFPKDRNEIIITNYALEQKITNLNSFWNLCCIQCDKCDLKCLKSSFHSDNGDVEHSCLTDHTKEARVDEVLPEYQTCGEPCSLKTETQKGSYQCKNTCIIPCEEQHELHKCQNEVCPIECPLENCQQRCENSNHFHADEKDVNHFCGQEHQCPKECEEKGICKIVTEPATVERDNFTLNKYSQTFQRLPCCIKIPPYKFEHDGKHVHETKIPHLLCPIECPLENCQQRCENSNHFHADEKDVNHFCGQEHQCPKECEEKGICKIVTEPATVERDNFTLNKYSQTFQRLPCCIKIPPYKFEHDGKHVHETKIPHLCNYDCPNDEGRHIKEEENNKNFHSCDVKCPNCSYYCTLPYGHYEKYYTKHSTTHGNMFITTFSREDEFKFEGHQLNFGDKDFVLCHKLCEGIGRHRHIDYCRDSQVCSNLEKKEGLYEHIKANINPKPDEAKDYLSHWLFWERTMFEDPYSNYNCEEFKKCDCECPNPNEAHNIDEKQQQKSVKVCCTQNIFHPSLDTNSASLDNWSSV</sequence>